<proteinExistence type="inferred from homology"/>
<feature type="repeat" description="PPR" evidence="3">
    <location>
        <begin position="291"/>
        <end position="325"/>
    </location>
</feature>
<feature type="repeat" description="PPR" evidence="3">
    <location>
        <begin position="431"/>
        <end position="465"/>
    </location>
</feature>
<comment type="similarity">
    <text evidence="1">Belongs to the PPR family. P subfamily.</text>
</comment>
<organism evidence="4 5">
    <name type="scientific">Platanthera zijinensis</name>
    <dbReference type="NCBI Taxonomy" id="2320716"/>
    <lineage>
        <taxon>Eukaryota</taxon>
        <taxon>Viridiplantae</taxon>
        <taxon>Streptophyta</taxon>
        <taxon>Embryophyta</taxon>
        <taxon>Tracheophyta</taxon>
        <taxon>Spermatophyta</taxon>
        <taxon>Magnoliopsida</taxon>
        <taxon>Liliopsida</taxon>
        <taxon>Asparagales</taxon>
        <taxon>Orchidaceae</taxon>
        <taxon>Orchidoideae</taxon>
        <taxon>Orchideae</taxon>
        <taxon>Orchidinae</taxon>
        <taxon>Platanthera</taxon>
    </lineage>
</organism>
<dbReference type="Pfam" id="PF13041">
    <property type="entry name" value="PPR_2"/>
    <property type="match status" value="3"/>
</dbReference>
<dbReference type="PANTHER" id="PTHR47938">
    <property type="entry name" value="RESPIRATORY COMPLEX I CHAPERONE (CIA84), PUTATIVE (AFU_ORTHOLOGUE AFUA_2G06020)-RELATED"/>
    <property type="match status" value="1"/>
</dbReference>
<protein>
    <submittedName>
        <fullName evidence="4">Pentatricopeptide repeat-containing protein</fullName>
    </submittedName>
</protein>
<feature type="repeat" description="PPR" evidence="3">
    <location>
        <begin position="326"/>
        <end position="360"/>
    </location>
</feature>
<feature type="repeat" description="PPR" evidence="3">
    <location>
        <begin position="466"/>
        <end position="500"/>
    </location>
</feature>
<feature type="repeat" description="PPR" evidence="3">
    <location>
        <begin position="151"/>
        <end position="185"/>
    </location>
</feature>
<dbReference type="Pfam" id="PF01535">
    <property type="entry name" value="PPR"/>
    <property type="match status" value="2"/>
</dbReference>
<keyword evidence="2" id="KW-0677">Repeat</keyword>
<feature type="repeat" description="PPR" evidence="3">
    <location>
        <begin position="536"/>
        <end position="570"/>
    </location>
</feature>
<dbReference type="InterPro" id="IPR002885">
    <property type="entry name" value="PPR_rpt"/>
</dbReference>
<evidence type="ECO:0000313" key="4">
    <source>
        <dbReference type="EMBL" id="KAK8916882.1"/>
    </source>
</evidence>
<feature type="repeat" description="PPR" evidence="3">
    <location>
        <begin position="186"/>
        <end position="220"/>
    </location>
</feature>
<keyword evidence="5" id="KW-1185">Reference proteome</keyword>
<accession>A0AAP0AW91</accession>
<dbReference type="Pfam" id="PF12854">
    <property type="entry name" value="PPR_1"/>
    <property type="match status" value="1"/>
</dbReference>
<dbReference type="Gene3D" id="1.25.40.10">
    <property type="entry name" value="Tetratricopeptide repeat domain"/>
    <property type="match status" value="4"/>
</dbReference>
<dbReference type="EMBL" id="JBBWWQ010000020">
    <property type="protein sequence ID" value="KAK8916882.1"/>
    <property type="molecule type" value="Genomic_DNA"/>
</dbReference>
<evidence type="ECO:0000256" key="1">
    <source>
        <dbReference type="ARBA" id="ARBA00007626"/>
    </source>
</evidence>
<dbReference type="AlphaFoldDB" id="A0AAP0AW91"/>
<name>A0AAP0AW91_9ASPA</name>
<feature type="repeat" description="PPR" evidence="3">
    <location>
        <begin position="221"/>
        <end position="255"/>
    </location>
</feature>
<dbReference type="PROSITE" id="PS51375">
    <property type="entry name" value="PPR"/>
    <property type="match status" value="9"/>
</dbReference>
<dbReference type="InterPro" id="IPR011990">
    <property type="entry name" value="TPR-like_helical_dom_sf"/>
</dbReference>
<comment type="caution">
    <text evidence="4">The sequence shown here is derived from an EMBL/GenBank/DDBJ whole genome shotgun (WGS) entry which is preliminary data.</text>
</comment>
<dbReference type="PANTHER" id="PTHR47938:SF46">
    <property type="entry name" value="PENTACOTRIPEPTIDE-REPEAT REGION OF PRORP DOMAIN-CONTAINING PROTEIN"/>
    <property type="match status" value="1"/>
</dbReference>
<sequence>MNHASKLLGSPRAGGAPPPPLSSILPLRLNPAADAVDLISSRLHLISSQSPLTFLIPSNLLPFLGHSELSSILLRSQSLPIPSLHLLSFLHSRAHLTPSPHHFSLLAHSLTFSRLFSHSLYILRRLILTHPSSDPFSSLLSPVSSGCCNWDSVVFSLLVRAYLRLRFLNQALDAFNRCAAFGFHPDPLTSNLLLNSLAKAGHFDTCWEVYCTMRKLGVSPNVYTFNIMINSLCRADDGLRAMGFLQEMKINGFDPDVVTYNTLINGFCRKGRVEKALALYKLMYRRGIEPDLVSCTILMKGLCEKGSVHYARQLFDKMRLRSLSPDEACYGVLVSGYCREGRMPEAWMLLQAMIGCGYLPNDFLCMEIVKGYANIGKLLPCLNVLAQLRKLGVPVSINFFKHLVGALCDERRPNAARNLVKWMVVDKRRPNADICNVIIKSFCDCASVIDAFSLKDEMVEINIRPNRDTYAILIGCLCKLGNAAEAECLMEEMIACGLIPDAVTCAALVIGYSNKGELSKAESLLKYFALEFGFRENNTFNALINVCAEDGDMVKAFEMRNRLMKLGFLPNQETCKFFINALSKKKAMS</sequence>
<evidence type="ECO:0000313" key="5">
    <source>
        <dbReference type="Proteomes" id="UP001418222"/>
    </source>
</evidence>
<dbReference type="NCBIfam" id="TIGR00756">
    <property type="entry name" value="PPR"/>
    <property type="match status" value="7"/>
</dbReference>
<evidence type="ECO:0000256" key="3">
    <source>
        <dbReference type="PROSITE-ProRule" id="PRU00708"/>
    </source>
</evidence>
<evidence type="ECO:0000256" key="2">
    <source>
        <dbReference type="ARBA" id="ARBA00022737"/>
    </source>
</evidence>
<reference evidence="4 5" key="1">
    <citation type="journal article" date="2022" name="Nat. Plants">
        <title>Genomes of leafy and leafless Platanthera orchids illuminate the evolution of mycoheterotrophy.</title>
        <authorList>
            <person name="Li M.H."/>
            <person name="Liu K.W."/>
            <person name="Li Z."/>
            <person name="Lu H.C."/>
            <person name="Ye Q.L."/>
            <person name="Zhang D."/>
            <person name="Wang J.Y."/>
            <person name="Li Y.F."/>
            <person name="Zhong Z.M."/>
            <person name="Liu X."/>
            <person name="Yu X."/>
            <person name="Liu D.K."/>
            <person name="Tu X.D."/>
            <person name="Liu B."/>
            <person name="Hao Y."/>
            <person name="Liao X.Y."/>
            <person name="Jiang Y.T."/>
            <person name="Sun W.H."/>
            <person name="Chen J."/>
            <person name="Chen Y.Q."/>
            <person name="Ai Y."/>
            <person name="Zhai J.W."/>
            <person name="Wu S.S."/>
            <person name="Zhou Z."/>
            <person name="Hsiao Y.Y."/>
            <person name="Wu W.L."/>
            <person name="Chen Y.Y."/>
            <person name="Lin Y.F."/>
            <person name="Hsu J.L."/>
            <person name="Li C.Y."/>
            <person name="Wang Z.W."/>
            <person name="Zhao X."/>
            <person name="Zhong W.Y."/>
            <person name="Ma X.K."/>
            <person name="Ma L."/>
            <person name="Huang J."/>
            <person name="Chen G.Z."/>
            <person name="Huang M.Z."/>
            <person name="Huang L."/>
            <person name="Peng D.H."/>
            <person name="Luo Y.B."/>
            <person name="Zou S.Q."/>
            <person name="Chen S.P."/>
            <person name="Lan S."/>
            <person name="Tsai W.C."/>
            <person name="Van de Peer Y."/>
            <person name="Liu Z.J."/>
        </authorList>
    </citation>
    <scope>NUCLEOTIDE SEQUENCE [LARGE SCALE GENOMIC DNA]</scope>
    <source>
        <strain evidence="4">Lor287</strain>
    </source>
</reference>
<feature type="repeat" description="PPR" evidence="3">
    <location>
        <begin position="256"/>
        <end position="290"/>
    </location>
</feature>
<dbReference type="GO" id="GO:0003729">
    <property type="term" value="F:mRNA binding"/>
    <property type="evidence" value="ECO:0007669"/>
    <property type="project" value="TreeGrafter"/>
</dbReference>
<gene>
    <name evidence="4" type="ORF">KSP39_PZI023328</name>
</gene>
<dbReference type="Proteomes" id="UP001418222">
    <property type="component" value="Unassembled WGS sequence"/>
</dbReference>